<dbReference type="InterPro" id="IPR036249">
    <property type="entry name" value="Thioredoxin-like_sf"/>
</dbReference>
<feature type="transmembrane region" description="Helical" evidence="3">
    <location>
        <begin position="48"/>
        <end position="65"/>
    </location>
</feature>
<dbReference type="SUPFAM" id="SSF53448">
    <property type="entry name" value="Nucleotide-diphospho-sugar transferases"/>
    <property type="match status" value="1"/>
</dbReference>
<reference evidence="4" key="1">
    <citation type="submission" date="2019-12" db="EMBL/GenBank/DDBJ databases">
        <title>Genome sequencing and annotation of Brassica cretica.</title>
        <authorList>
            <person name="Studholme D.J."/>
            <person name="Sarris P.F."/>
        </authorList>
    </citation>
    <scope>NUCLEOTIDE SEQUENCE</scope>
    <source>
        <strain evidence="4">PFS-001/15</strain>
        <tissue evidence="4">Leaf</tissue>
    </source>
</reference>
<dbReference type="InterPro" id="IPR029993">
    <property type="entry name" value="GAUT"/>
</dbReference>
<organism evidence="4 5">
    <name type="scientific">Brassica cretica</name>
    <name type="common">Mustard</name>
    <dbReference type="NCBI Taxonomy" id="69181"/>
    <lineage>
        <taxon>Eukaryota</taxon>
        <taxon>Viridiplantae</taxon>
        <taxon>Streptophyta</taxon>
        <taxon>Embryophyta</taxon>
        <taxon>Tracheophyta</taxon>
        <taxon>Spermatophyta</taxon>
        <taxon>Magnoliopsida</taxon>
        <taxon>eudicotyledons</taxon>
        <taxon>Gunneridae</taxon>
        <taxon>Pentapetalae</taxon>
        <taxon>rosids</taxon>
        <taxon>malvids</taxon>
        <taxon>Brassicales</taxon>
        <taxon>Brassicaceae</taxon>
        <taxon>Brassiceae</taxon>
        <taxon>Brassica</taxon>
    </lineage>
</organism>
<dbReference type="Gene3D" id="3.40.30.10">
    <property type="entry name" value="Glutaredoxin"/>
    <property type="match status" value="1"/>
</dbReference>
<evidence type="ECO:0000313" key="5">
    <source>
        <dbReference type="Proteomes" id="UP000712281"/>
    </source>
</evidence>
<keyword evidence="3" id="KW-1133">Transmembrane helix</keyword>
<dbReference type="Proteomes" id="UP000712281">
    <property type="component" value="Unassembled WGS sequence"/>
</dbReference>
<keyword evidence="3" id="KW-0472">Membrane</keyword>
<dbReference type="EMBL" id="QGKW02001940">
    <property type="protein sequence ID" value="KAF2559824.1"/>
    <property type="molecule type" value="Genomic_DNA"/>
</dbReference>
<evidence type="ECO:0000256" key="3">
    <source>
        <dbReference type="SAM" id="Phobius"/>
    </source>
</evidence>
<evidence type="ECO:0008006" key="6">
    <source>
        <dbReference type="Google" id="ProtNLM"/>
    </source>
</evidence>
<sequence>MITLITCSFINGVISNHMYACPHLIRITASSVALHGVVMNQIRRWQRILFLSLLSISVLAPLVFVSNRLKTITPVGRREFIEELSNFALSCYDLFCRDTGLMTLGLTLSNMRSDESNSSMAEDSLPLPAIDLRVGSSRRREFIEELSNFRYRTNDLRLNAVEHEDGQALKGPRLILYKDGEEFNSSVKDEKEKTTNIDGNNHKYREEKVLIDSQQKTLSSDSKDQNLTVKQLANKTVFKPPLSKNTKVHQSDRATDMKIKEIRDKIIQAKAYLNFAPPGSNSQIVKELRTRMRELERAVGDVTKDKDLSKGALRRLKPLEATLYKASRVFNNCPAIATKLRAMNYNTEELVQAQKNQASFLMHLAARTTPKGQHCLSMRLTSEYFALDPEKRQMPNQEKFNDPSLNHYVVFSDNVLASAVVANSTISSSKVGENLSKNYPTLTNDLRLNAVEHEDGQGLKGPRLILYKDGEEFNSSVKDEKEKTTNIDGNNHKYREEKVLIDSQQTTLSSDSKDQNLKVKQLANKTEFKPPLSKGEKSTKVHQSDRATDMKIKEIRDKIIQAKAYLNYAPPGSNSQIVKELRTRMRELERAVGDVTKDKDLSKGALRRLKPLEATLYKASRVFNNCPAIATKLRAMNYNTEELVQAQKNQASFLMHLAARTTPKGQHCLSMRLTSEYFALDPEKRQMPNQEKFNDPSLNHYVVFSDNVLASAVVANSTISSSKEPEKIVFHVVTDSLNYPAISMWFLLNIQSVAAIQILNIDDMDVLPSDYDQLLMKQNSNDPKIHEIDKDPECREMEKALMRLGCSKPVPAVFIGGKLVGSTNEVMSMHLSSSLVPLVKPYLC</sequence>
<name>A0A8S9HQS3_BRACR</name>
<dbReference type="SUPFAM" id="SSF52833">
    <property type="entry name" value="Thioredoxin-like"/>
    <property type="match status" value="1"/>
</dbReference>
<evidence type="ECO:0000256" key="2">
    <source>
        <dbReference type="SAM" id="MobiDB-lite"/>
    </source>
</evidence>
<dbReference type="PANTHER" id="PTHR32116">
    <property type="entry name" value="GALACTURONOSYLTRANSFERASE 4-RELATED"/>
    <property type="match status" value="1"/>
</dbReference>
<dbReference type="PANTHER" id="PTHR32116:SF92">
    <property type="entry name" value="HEXOSYLTRANSFERASE"/>
    <property type="match status" value="1"/>
</dbReference>
<feature type="region of interest" description="Disordered" evidence="2">
    <location>
        <begin position="525"/>
        <end position="547"/>
    </location>
</feature>
<dbReference type="InterPro" id="IPR029044">
    <property type="entry name" value="Nucleotide-diphossugar_trans"/>
</dbReference>
<protein>
    <recommendedName>
        <fullName evidence="6">Glutaredoxin domain-containing protein</fullName>
    </recommendedName>
</protein>
<gene>
    <name evidence="4" type="ORF">F2Q68_00012987</name>
</gene>
<dbReference type="GO" id="GO:0047262">
    <property type="term" value="F:polygalacturonate 4-alpha-galacturonosyltransferase activity"/>
    <property type="evidence" value="ECO:0007669"/>
    <property type="project" value="InterPro"/>
</dbReference>
<proteinExistence type="inferred from homology"/>
<accession>A0A8S9HQS3</accession>
<comment type="similarity">
    <text evidence="1">Belongs to the glycosyltransferase 8 family.</text>
</comment>
<keyword evidence="3" id="KW-0812">Transmembrane</keyword>
<feature type="compositionally biased region" description="Basic and acidic residues" evidence="2">
    <location>
        <begin position="534"/>
        <end position="547"/>
    </location>
</feature>
<evidence type="ECO:0000256" key="1">
    <source>
        <dbReference type="ARBA" id="ARBA00006351"/>
    </source>
</evidence>
<dbReference type="AlphaFoldDB" id="A0A8S9HQS3"/>
<dbReference type="PROSITE" id="PS51354">
    <property type="entry name" value="GLUTAREDOXIN_2"/>
    <property type="match status" value="1"/>
</dbReference>
<evidence type="ECO:0000313" key="4">
    <source>
        <dbReference type="EMBL" id="KAF2559824.1"/>
    </source>
</evidence>
<dbReference type="Pfam" id="PF25557">
    <property type="entry name" value="GAUT_1"/>
    <property type="match status" value="2"/>
</dbReference>
<comment type="caution">
    <text evidence="4">The sequence shown here is derived from an EMBL/GenBank/DDBJ whole genome shotgun (WGS) entry which is preliminary data.</text>
</comment>